<dbReference type="InterPro" id="IPR018958">
    <property type="entry name" value="Knr4/Smi1-like_dom"/>
</dbReference>
<accession>A0ABW8CMM5</accession>
<evidence type="ECO:0000313" key="4">
    <source>
        <dbReference type="Proteomes" id="UP001614391"/>
    </source>
</evidence>
<organism evidence="3 4">
    <name type="scientific">Streptomyces bikiniensis</name>
    <dbReference type="NCBI Taxonomy" id="1896"/>
    <lineage>
        <taxon>Bacteria</taxon>
        <taxon>Bacillati</taxon>
        <taxon>Actinomycetota</taxon>
        <taxon>Actinomycetes</taxon>
        <taxon>Kitasatosporales</taxon>
        <taxon>Streptomycetaceae</taxon>
        <taxon>Streptomyces</taxon>
    </lineage>
</organism>
<dbReference type="InterPro" id="IPR037883">
    <property type="entry name" value="Knr4/Smi1-like_sf"/>
</dbReference>
<reference evidence="3 4" key="1">
    <citation type="submission" date="2024-10" db="EMBL/GenBank/DDBJ databases">
        <title>The Natural Products Discovery Center: Release of the First 8490 Sequenced Strains for Exploring Actinobacteria Biosynthetic Diversity.</title>
        <authorList>
            <person name="Kalkreuter E."/>
            <person name="Kautsar S.A."/>
            <person name="Yang D."/>
            <person name="Bader C.D."/>
            <person name="Teijaro C.N."/>
            <person name="Fluegel L."/>
            <person name="Davis C.M."/>
            <person name="Simpson J.R."/>
            <person name="Lauterbach L."/>
            <person name="Steele A.D."/>
            <person name="Gui C."/>
            <person name="Meng S."/>
            <person name="Li G."/>
            <person name="Viehrig K."/>
            <person name="Ye F."/>
            <person name="Su P."/>
            <person name="Kiefer A.F."/>
            <person name="Nichols A."/>
            <person name="Cepeda A.J."/>
            <person name="Yan W."/>
            <person name="Fan B."/>
            <person name="Jiang Y."/>
            <person name="Adhikari A."/>
            <person name="Zheng C.-J."/>
            <person name="Schuster L."/>
            <person name="Cowan T.M."/>
            <person name="Smanski M.J."/>
            <person name="Chevrette M.G."/>
            <person name="De Carvalho L.P.S."/>
            <person name="Shen B."/>
        </authorList>
    </citation>
    <scope>NUCLEOTIDE SEQUENCE [LARGE SCALE GENOMIC DNA]</scope>
    <source>
        <strain evidence="3 4">NPDC053346</strain>
    </source>
</reference>
<feature type="compositionally biased region" description="Basic and acidic residues" evidence="1">
    <location>
        <begin position="180"/>
        <end position="191"/>
    </location>
</feature>
<feature type="region of interest" description="Disordered" evidence="1">
    <location>
        <begin position="180"/>
        <end position="202"/>
    </location>
</feature>
<dbReference type="Pfam" id="PF09346">
    <property type="entry name" value="SMI1_KNR4"/>
    <property type="match status" value="1"/>
</dbReference>
<dbReference type="EMBL" id="JBITYT010000001">
    <property type="protein sequence ID" value="MFI9118417.1"/>
    <property type="molecule type" value="Genomic_DNA"/>
</dbReference>
<dbReference type="SUPFAM" id="SSF160631">
    <property type="entry name" value="SMI1/KNR4-like"/>
    <property type="match status" value="1"/>
</dbReference>
<protein>
    <submittedName>
        <fullName evidence="3">SMI1/KNR4 family protein</fullName>
    </submittedName>
</protein>
<feature type="domain" description="Knr4/Smi1-like" evidence="2">
    <location>
        <begin position="29"/>
        <end position="162"/>
    </location>
</feature>
<keyword evidence="4" id="KW-1185">Reference proteome</keyword>
<comment type="caution">
    <text evidence="3">The sequence shown here is derived from an EMBL/GenBank/DDBJ whole genome shotgun (WGS) entry which is preliminary data.</text>
</comment>
<dbReference type="Proteomes" id="UP001614391">
    <property type="component" value="Unassembled WGS sequence"/>
</dbReference>
<evidence type="ECO:0000259" key="2">
    <source>
        <dbReference type="SMART" id="SM00860"/>
    </source>
</evidence>
<sequence length="202" mass="22807">MNETVQAWSRVVGWLEEHAPVNHRALNGPASEEEITAAEEQLGVRLPDQLRAYLKVNNGTVTQLDDSNGLTGSCPEGEFLSDCWALLPLSTIVRLHHQMMPGPNEDAAYWEREWIPFAAEPYECGEMYGYFVDAITGSVGRWGDYGERDARAHPSLRDFFDDEFRHIGRLVHEGGHYEVKPISERTPDDPPGRVLNGSIEWD</sequence>
<evidence type="ECO:0000313" key="3">
    <source>
        <dbReference type="EMBL" id="MFI9118417.1"/>
    </source>
</evidence>
<dbReference type="SMART" id="SM00860">
    <property type="entry name" value="SMI1_KNR4"/>
    <property type="match status" value="1"/>
</dbReference>
<evidence type="ECO:0000256" key="1">
    <source>
        <dbReference type="SAM" id="MobiDB-lite"/>
    </source>
</evidence>
<gene>
    <name evidence="3" type="ORF">ACIGW0_03245</name>
</gene>
<proteinExistence type="predicted"/>
<dbReference type="RefSeq" id="WP_399610311.1">
    <property type="nucleotide sequence ID" value="NZ_JBITYT010000001.1"/>
</dbReference>
<name>A0ABW8CMM5_STRBI</name>
<dbReference type="Gene3D" id="3.40.1580.10">
    <property type="entry name" value="SMI1/KNR4-like"/>
    <property type="match status" value="1"/>
</dbReference>